<dbReference type="AlphaFoldDB" id="A0AAW1THI2"/>
<evidence type="ECO:0000313" key="2">
    <source>
        <dbReference type="Proteomes" id="UP001485043"/>
    </source>
</evidence>
<evidence type="ECO:0000313" key="1">
    <source>
        <dbReference type="EMBL" id="KAK9868374.1"/>
    </source>
</evidence>
<dbReference type="EMBL" id="JALJOV010000032">
    <property type="protein sequence ID" value="KAK9868374.1"/>
    <property type="molecule type" value="Genomic_DNA"/>
</dbReference>
<dbReference type="Proteomes" id="UP001485043">
    <property type="component" value="Unassembled WGS sequence"/>
</dbReference>
<dbReference type="Pfam" id="PF10294">
    <property type="entry name" value="Methyltransf_16"/>
    <property type="match status" value="1"/>
</dbReference>
<name>A0AAW1THI2_9CHLO</name>
<accession>A0AAW1THI2</accession>
<comment type="caution">
    <text evidence="1">The sequence shown here is derived from an EMBL/GenBank/DDBJ whole genome shotgun (WGS) entry which is preliminary data.</text>
</comment>
<dbReference type="Gene3D" id="3.40.50.150">
    <property type="entry name" value="Vaccinia Virus protein VP39"/>
    <property type="match status" value="1"/>
</dbReference>
<protein>
    <submittedName>
        <fullName evidence="1">Uncharacterized protein</fullName>
    </submittedName>
</protein>
<organism evidence="1 2">
    <name type="scientific">Apatococcus fuscideae</name>
    <dbReference type="NCBI Taxonomy" id="2026836"/>
    <lineage>
        <taxon>Eukaryota</taxon>
        <taxon>Viridiplantae</taxon>
        <taxon>Chlorophyta</taxon>
        <taxon>core chlorophytes</taxon>
        <taxon>Trebouxiophyceae</taxon>
        <taxon>Chlorellales</taxon>
        <taxon>Chlorellaceae</taxon>
        <taxon>Apatococcus</taxon>
    </lineage>
</organism>
<reference evidence="1 2" key="1">
    <citation type="journal article" date="2024" name="Nat. Commun.">
        <title>Phylogenomics reveals the evolutionary origins of lichenization in chlorophyte algae.</title>
        <authorList>
            <person name="Puginier C."/>
            <person name="Libourel C."/>
            <person name="Otte J."/>
            <person name="Skaloud P."/>
            <person name="Haon M."/>
            <person name="Grisel S."/>
            <person name="Petersen M."/>
            <person name="Berrin J.G."/>
            <person name="Delaux P.M."/>
            <person name="Dal Grande F."/>
            <person name="Keller J."/>
        </authorList>
    </citation>
    <scope>NUCLEOTIDE SEQUENCE [LARGE SCALE GENOMIC DNA]</scope>
    <source>
        <strain evidence="1 2">SAG 2523</strain>
    </source>
</reference>
<keyword evidence="2" id="KW-1185">Reference proteome</keyword>
<gene>
    <name evidence="1" type="ORF">WJX84_008776</name>
</gene>
<sequence length="250" mass="27708">MSSTRDESGWQRWNTHFSTSVEVELFGKTLRLAQDPNSQNLGTTVWDASIVLAKWLEKGARRGEFARQKLRGKSAIELGAGTGLAGLALAMLSCNIVLTDTAQILRLLQMNYDANLSPAACSGLDLPCLSELGAVSVQELDWTRPEQYATLAPPYDFVLAADCVYHEELVQNFFDAVLAMVSLKTTVVICNEFRSDSVHTRFKQLFEPRFAMKRVPHAKMDAVCQHQNIDIYICKLRKDVAASRPVPAAG</sequence>
<dbReference type="PANTHER" id="PTHR14614">
    <property type="entry name" value="HEPATOCELLULAR CARCINOMA-ASSOCIATED ANTIGEN"/>
    <property type="match status" value="1"/>
</dbReference>
<dbReference type="InterPro" id="IPR029063">
    <property type="entry name" value="SAM-dependent_MTases_sf"/>
</dbReference>
<dbReference type="SUPFAM" id="SSF53335">
    <property type="entry name" value="S-adenosyl-L-methionine-dependent methyltransferases"/>
    <property type="match status" value="1"/>
</dbReference>
<proteinExistence type="predicted"/>
<dbReference type="InterPro" id="IPR019410">
    <property type="entry name" value="Methyltransf_16"/>
</dbReference>
<dbReference type="PANTHER" id="PTHR14614:SF123">
    <property type="entry name" value="OS04G0645500 PROTEIN"/>
    <property type="match status" value="1"/>
</dbReference>